<dbReference type="Proteomes" id="UP000199444">
    <property type="component" value="Unassembled WGS sequence"/>
</dbReference>
<dbReference type="GO" id="GO:0047617">
    <property type="term" value="F:fatty acyl-CoA hydrolase activity"/>
    <property type="evidence" value="ECO:0007669"/>
    <property type="project" value="TreeGrafter"/>
</dbReference>
<keyword evidence="2 4" id="KW-0378">Hydrolase</keyword>
<organism evidence="4 5">
    <name type="scientific">Virgibacillus salinus</name>
    <dbReference type="NCBI Taxonomy" id="553311"/>
    <lineage>
        <taxon>Bacteria</taxon>
        <taxon>Bacillati</taxon>
        <taxon>Bacillota</taxon>
        <taxon>Bacilli</taxon>
        <taxon>Bacillales</taxon>
        <taxon>Bacillaceae</taxon>
        <taxon>Virgibacillus</taxon>
    </lineage>
</organism>
<protein>
    <submittedName>
        <fullName evidence="4">Acyl-CoA thioester hydrolase</fullName>
    </submittedName>
</protein>
<dbReference type="InterPro" id="IPR006683">
    <property type="entry name" value="Thioestr_dom"/>
</dbReference>
<name>A0A1H1EJ11_9BACI</name>
<dbReference type="PIRSF" id="PIRSF003230">
    <property type="entry name" value="YbgC"/>
    <property type="match status" value="1"/>
</dbReference>
<feature type="domain" description="Thioesterase" evidence="3">
    <location>
        <begin position="20"/>
        <end position="99"/>
    </location>
</feature>
<keyword evidence="5" id="KW-1185">Reference proteome</keyword>
<proteinExistence type="inferred from homology"/>
<dbReference type="InterPro" id="IPR050563">
    <property type="entry name" value="4-hydroxybenzoyl-CoA_TE"/>
</dbReference>
<dbReference type="RefSeq" id="WP_092493683.1">
    <property type="nucleotide sequence ID" value="NZ_FNKD01000003.1"/>
</dbReference>
<evidence type="ECO:0000313" key="4">
    <source>
        <dbReference type="EMBL" id="SDQ88604.1"/>
    </source>
</evidence>
<dbReference type="InterPro" id="IPR029069">
    <property type="entry name" value="HotDog_dom_sf"/>
</dbReference>
<evidence type="ECO:0000313" key="5">
    <source>
        <dbReference type="Proteomes" id="UP000199444"/>
    </source>
</evidence>
<dbReference type="InterPro" id="IPR006684">
    <property type="entry name" value="YbgC/YbaW"/>
</dbReference>
<gene>
    <name evidence="4" type="ORF">SAMN05216231_2907</name>
</gene>
<dbReference type="NCBIfam" id="TIGR00051">
    <property type="entry name" value="YbgC/FadM family acyl-CoA thioesterase"/>
    <property type="match status" value="1"/>
</dbReference>
<dbReference type="SUPFAM" id="SSF54637">
    <property type="entry name" value="Thioesterase/thiol ester dehydrase-isomerase"/>
    <property type="match status" value="1"/>
</dbReference>
<dbReference type="Pfam" id="PF03061">
    <property type="entry name" value="4HBT"/>
    <property type="match status" value="1"/>
</dbReference>
<reference evidence="4 5" key="1">
    <citation type="submission" date="2016-10" db="EMBL/GenBank/DDBJ databases">
        <authorList>
            <person name="de Groot N.N."/>
        </authorList>
    </citation>
    <scope>NUCLEOTIDE SEQUENCE [LARGE SCALE GENOMIC DNA]</scope>
    <source>
        <strain evidence="4 5">CGMCC 1.10449</strain>
    </source>
</reference>
<dbReference type="EMBL" id="FNKD01000003">
    <property type="protein sequence ID" value="SDQ88604.1"/>
    <property type="molecule type" value="Genomic_DNA"/>
</dbReference>
<evidence type="ECO:0000256" key="1">
    <source>
        <dbReference type="ARBA" id="ARBA00005953"/>
    </source>
</evidence>
<evidence type="ECO:0000259" key="3">
    <source>
        <dbReference type="Pfam" id="PF03061"/>
    </source>
</evidence>
<sequence>MAEAWQQEKMRVQYKDTDQMGIVHHGNYVTWFEVGRTEWMRHYGIAYKKMEVLGLLLPVIDVNVNYKKSAHFDDCIAIYTKIANASPVRLEFLYEARKISEAEFKQSEGKETVVPSGELLAKGSTMHMWVNQEWKPARINKVAPEVYAVLQELI</sequence>
<dbReference type="Gene3D" id="3.10.129.10">
    <property type="entry name" value="Hotdog Thioesterase"/>
    <property type="match status" value="1"/>
</dbReference>
<dbReference type="CDD" id="cd00586">
    <property type="entry name" value="4HBT"/>
    <property type="match status" value="1"/>
</dbReference>
<accession>A0A1H1EJ11</accession>
<dbReference type="InterPro" id="IPR008272">
    <property type="entry name" value="HB-CoA_thioesterase_AS"/>
</dbReference>
<comment type="similarity">
    <text evidence="1">Belongs to the 4-hydroxybenzoyl-CoA thioesterase family.</text>
</comment>
<dbReference type="PANTHER" id="PTHR31793">
    <property type="entry name" value="4-HYDROXYBENZOYL-COA THIOESTERASE FAMILY MEMBER"/>
    <property type="match status" value="1"/>
</dbReference>
<dbReference type="STRING" id="553311.SAMN05216231_2907"/>
<evidence type="ECO:0000256" key="2">
    <source>
        <dbReference type="ARBA" id="ARBA00022801"/>
    </source>
</evidence>
<dbReference type="PROSITE" id="PS01328">
    <property type="entry name" value="4HBCOA_THIOESTERASE"/>
    <property type="match status" value="1"/>
</dbReference>
<dbReference type="PANTHER" id="PTHR31793:SF27">
    <property type="entry name" value="NOVEL THIOESTERASE SUPERFAMILY DOMAIN AND SAPOSIN A-TYPE DOMAIN CONTAINING PROTEIN (0610012H03RIK)"/>
    <property type="match status" value="1"/>
</dbReference>
<dbReference type="AlphaFoldDB" id="A0A1H1EJ11"/>